<dbReference type="Pfam" id="PF00651">
    <property type="entry name" value="BTB"/>
    <property type="match status" value="1"/>
</dbReference>
<gene>
    <name evidence="3" type="ORF">DPMN_040909</name>
</gene>
<feature type="region of interest" description="Disordered" evidence="1">
    <location>
        <begin position="1"/>
        <end position="23"/>
    </location>
</feature>
<comment type="caution">
    <text evidence="3">The sequence shown here is derived from an EMBL/GenBank/DDBJ whole genome shotgun (WGS) entry which is preliminary data.</text>
</comment>
<keyword evidence="4" id="KW-1185">Reference proteome</keyword>
<dbReference type="PANTHER" id="PTHR47022">
    <property type="entry name" value="BTB AND MATH DOMAIN-CONTAINING PROTEIN 36-RELATED"/>
    <property type="match status" value="1"/>
</dbReference>
<reference evidence="3" key="2">
    <citation type="submission" date="2020-11" db="EMBL/GenBank/DDBJ databases">
        <authorList>
            <person name="McCartney M.A."/>
            <person name="Auch B."/>
            <person name="Kono T."/>
            <person name="Mallez S."/>
            <person name="Becker A."/>
            <person name="Gohl D.M."/>
            <person name="Silverstein K.A.T."/>
            <person name="Koren S."/>
            <person name="Bechman K.B."/>
            <person name="Herman A."/>
            <person name="Abrahante J.E."/>
            <person name="Garbe J."/>
        </authorList>
    </citation>
    <scope>NUCLEOTIDE SEQUENCE</scope>
    <source>
        <strain evidence="3">Duluth1</strain>
        <tissue evidence="3">Whole animal</tissue>
    </source>
</reference>
<evidence type="ECO:0000313" key="4">
    <source>
        <dbReference type="Proteomes" id="UP000828390"/>
    </source>
</evidence>
<proteinExistence type="predicted"/>
<dbReference type="InterPro" id="IPR000210">
    <property type="entry name" value="BTB/POZ_dom"/>
</dbReference>
<reference evidence="3" key="1">
    <citation type="journal article" date="2019" name="bioRxiv">
        <title>The Genome of the Zebra Mussel, Dreissena polymorpha: A Resource for Invasive Species Research.</title>
        <authorList>
            <person name="McCartney M.A."/>
            <person name="Auch B."/>
            <person name="Kono T."/>
            <person name="Mallez S."/>
            <person name="Zhang Y."/>
            <person name="Obille A."/>
            <person name="Becker A."/>
            <person name="Abrahante J.E."/>
            <person name="Garbe J."/>
            <person name="Badalamenti J.P."/>
            <person name="Herman A."/>
            <person name="Mangelson H."/>
            <person name="Liachko I."/>
            <person name="Sullivan S."/>
            <person name="Sone E.D."/>
            <person name="Koren S."/>
            <person name="Silverstein K.A.T."/>
            <person name="Beckman K.B."/>
            <person name="Gohl D.M."/>
        </authorList>
    </citation>
    <scope>NUCLEOTIDE SEQUENCE</scope>
    <source>
        <strain evidence="3">Duluth1</strain>
        <tissue evidence="3">Whole animal</tissue>
    </source>
</reference>
<dbReference type="EMBL" id="JAIWYP010000011">
    <property type="protein sequence ID" value="KAH3734470.1"/>
    <property type="molecule type" value="Genomic_DNA"/>
</dbReference>
<evidence type="ECO:0000313" key="3">
    <source>
        <dbReference type="EMBL" id="KAH3734470.1"/>
    </source>
</evidence>
<dbReference type="Proteomes" id="UP000828390">
    <property type="component" value="Unassembled WGS sequence"/>
</dbReference>
<name>A0A9D4HTH5_DREPO</name>
<feature type="compositionally biased region" description="Polar residues" evidence="1">
    <location>
        <begin position="1"/>
        <end position="19"/>
    </location>
</feature>
<organism evidence="3 4">
    <name type="scientific">Dreissena polymorpha</name>
    <name type="common">Zebra mussel</name>
    <name type="synonym">Mytilus polymorpha</name>
    <dbReference type="NCBI Taxonomy" id="45954"/>
    <lineage>
        <taxon>Eukaryota</taxon>
        <taxon>Metazoa</taxon>
        <taxon>Spiralia</taxon>
        <taxon>Lophotrochozoa</taxon>
        <taxon>Mollusca</taxon>
        <taxon>Bivalvia</taxon>
        <taxon>Autobranchia</taxon>
        <taxon>Heteroconchia</taxon>
        <taxon>Euheterodonta</taxon>
        <taxon>Imparidentia</taxon>
        <taxon>Neoheterodontei</taxon>
        <taxon>Myida</taxon>
        <taxon>Dreissenoidea</taxon>
        <taxon>Dreissenidae</taxon>
        <taxon>Dreissena</taxon>
    </lineage>
</organism>
<feature type="domain" description="BTB" evidence="2">
    <location>
        <begin position="27"/>
        <end position="95"/>
    </location>
</feature>
<evidence type="ECO:0000256" key="1">
    <source>
        <dbReference type="SAM" id="MobiDB-lite"/>
    </source>
</evidence>
<protein>
    <recommendedName>
        <fullName evidence="2">BTB domain-containing protein</fullName>
    </recommendedName>
</protein>
<dbReference type="SUPFAM" id="SSF54695">
    <property type="entry name" value="POZ domain"/>
    <property type="match status" value="1"/>
</dbReference>
<dbReference type="CDD" id="cd18186">
    <property type="entry name" value="BTB_POZ_ZBTB_KLHL-like"/>
    <property type="match status" value="1"/>
</dbReference>
<dbReference type="AlphaFoldDB" id="A0A9D4HTH5"/>
<dbReference type="PROSITE" id="PS50097">
    <property type="entry name" value="BTB"/>
    <property type="match status" value="1"/>
</dbReference>
<dbReference type="InterPro" id="IPR011333">
    <property type="entry name" value="SKP1/BTB/POZ_sf"/>
</dbReference>
<dbReference type="Gene3D" id="3.30.710.10">
    <property type="entry name" value="Potassium Channel Kv1.1, Chain A"/>
    <property type="match status" value="1"/>
</dbReference>
<dbReference type="PANTHER" id="PTHR47022:SF1">
    <property type="entry name" value="BTB AND MATH DOMAIN-CONTAINING PROTEIN 36-RELATED"/>
    <property type="match status" value="1"/>
</dbReference>
<evidence type="ECO:0000259" key="2">
    <source>
        <dbReference type="PROSITE" id="PS50097"/>
    </source>
</evidence>
<dbReference type="SMART" id="SM00225">
    <property type="entry name" value="BTB"/>
    <property type="match status" value="1"/>
</dbReference>
<dbReference type="OrthoDB" id="6113675at2759"/>
<accession>A0A9D4HTH5</accession>
<sequence>MSEESPQNVAKSVAESNPFEQPGEYGDEITITFEHNEKLYVSKVFLRHISSVFKTMFKCHCVEVNSFSLEITDFNKDDFLEFLLCCYPGTLKRLNINNVLYVVPIAHKYDVRPLVQESKVLLGAFLTECSKLAKKQLEPTQISSIKVCLQILQTANHLDFCEITDQAIRTISQFSSFIYLISDTDKEKILGYVDEPDEDPKYVRRPIGDNRQCLAIFNELPSDIRIKIMKERLIEKEDDDWFIF</sequence>